<evidence type="ECO:0000259" key="4">
    <source>
        <dbReference type="PROSITE" id="PS51473"/>
    </source>
</evidence>
<keyword evidence="6" id="KW-1185">Reference proteome</keyword>
<dbReference type="EMBL" id="MNCJ02000320">
    <property type="protein sequence ID" value="KAF5804173.1"/>
    <property type="molecule type" value="Genomic_DNA"/>
</dbReference>
<evidence type="ECO:0000256" key="3">
    <source>
        <dbReference type="SAM" id="SignalP"/>
    </source>
</evidence>
<dbReference type="PANTHER" id="PTHR32099:SF109">
    <property type="entry name" value="GNK2-LIKE DOMAIN-CONTAINING PROTEIN"/>
    <property type="match status" value="1"/>
</dbReference>
<dbReference type="CDD" id="cd23509">
    <property type="entry name" value="Gnk2-like"/>
    <property type="match status" value="2"/>
</dbReference>
<feature type="domain" description="Gnk2-homologous" evidence="4">
    <location>
        <begin position="28"/>
        <end position="139"/>
    </location>
</feature>
<gene>
    <name evidence="5" type="ORF">HanXRQr2_Chr05g0194081</name>
</gene>
<sequence>MEMKSIILFLIIIQSIINGVNLAKAPTTIVGDWHVSRGGDFRSNTIQKNRDSVLDKLLLLIKNNSSYNGFYHTQSAGKPEEQVSASFFCALNVVKGLCECCLRNVVRYIRKNCPKQQEAVAWDFYPYLQCMVRYSTGRKILSVLDDWAWYRLGDDLSVKTVNLAKTMDSMINKLKVKAAGGDALRKYASDSIHYDGDEHALYVDVQCTPDLTKEDCLKCLTKGSNEIRNFTRKPLFSGRVISTNCYVRYRHTNLFNPPTEYSGGDECG</sequence>
<dbReference type="Gene3D" id="3.30.430.20">
    <property type="entry name" value="Gnk2 domain, C-X8-C-X2-C motif"/>
    <property type="match status" value="2"/>
</dbReference>
<proteinExistence type="predicted"/>
<feature type="signal peptide" evidence="3">
    <location>
        <begin position="1"/>
        <end position="22"/>
    </location>
</feature>
<dbReference type="OrthoDB" id="1468518at2759"/>
<organism evidence="5 6">
    <name type="scientific">Helianthus annuus</name>
    <name type="common">Common sunflower</name>
    <dbReference type="NCBI Taxonomy" id="4232"/>
    <lineage>
        <taxon>Eukaryota</taxon>
        <taxon>Viridiplantae</taxon>
        <taxon>Streptophyta</taxon>
        <taxon>Embryophyta</taxon>
        <taxon>Tracheophyta</taxon>
        <taxon>Spermatophyta</taxon>
        <taxon>Magnoliopsida</taxon>
        <taxon>eudicotyledons</taxon>
        <taxon>Gunneridae</taxon>
        <taxon>Pentapetalae</taxon>
        <taxon>asterids</taxon>
        <taxon>campanulids</taxon>
        <taxon>Asterales</taxon>
        <taxon>Asteraceae</taxon>
        <taxon>Asteroideae</taxon>
        <taxon>Heliantheae alliance</taxon>
        <taxon>Heliantheae</taxon>
        <taxon>Helianthus</taxon>
    </lineage>
</organism>
<reference evidence="5" key="2">
    <citation type="submission" date="2020-06" db="EMBL/GenBank/DDBJ databases">
        <title>Helianthus annuus Genome sequencing and assembly Release 2.</title>
        <authorList>
            <person name="Gouzy J."/>
            <person name="Langlade N."/>
            <person name="Munos S."/>
        </authorList>
    </citation>
    <scope>NUCLEOTIDE SEQUENCE</scope>
    <source>
        <tissue evidence="5">Leaves</tissue>
    </source>
</reference>
<keyword evidence="1 3" id="KW-0732">Signal</keyword>
<evidence type="ECO:0000313" key="6">
    <source>
        <dbReference type="Proteomes" id="UP000215914"/>
    </source>
</evidence>
<feature type="domain" description="Gnk2-homologous" evidence="4">
    <location>
        <begin position="145"/>
        <end position="254"/>
    </location>
</feature>
<dbReference type="Proteomes" id="UP000215914">
    <property type="component" value="Unassembled WGS sequence"/>
</dbReference>
<dbReference type="InterPro" id="IPR002902">
    <property type="entry name" value="GNK2"/>
</dbReference>
<dbReference type="PROSITE" id="PS51473">
    <property type="entry name" value="GNK2"/>
    <property type="match status" value="2"/>
</dbReference>
<comment type="caution">
    <text evidence="5">The sequence shown here is derived from an EMBL/GenBank/DDBJ whole genome shotgun (WGS) entry which is preliminary data.</text>
</comment>
<dbReference type="Gramene" id="mRNA:HanXRQr2_Chr05g0194081">
    <property type="protein sequence ID" value="CDS:HanXRQr2_Chr05g0194081.1"/>
    <property type="gene ID" value="HanXRQr2_Chr05g0194081"/>
</dbReference>
<name>A0A9K3NLZ0_HELAN</name>
<dbReference type="AlphaFoldDB" id="A0A9K3NLZ0"/>
<keyword evidence="2" id="KW-0677">Repeat</keyword>
<dbReference type="PANTHER" id="PTHR32099">
    <property type="entry name" value="CYSTEINE-RICH REPEAT SECRETORY PROTEIN"/>
    <property type="match status" value="1"/>
</dbReference>
<dbReference type="InterPro" id="IPR038408">
    <property type="entry name" value="GNK2_sf"/>
</dbReference>
<evidence type="ECO:0000313" key="5">
    <source>
        <dbReference type="EMBL" id="KAF5804173.1"/>
    </source>
</evidence>
<feature type="chain" id="PRO_5039949308" evidence="3">
    <location>
        <begin position="23"/>
        <end position="268"/>
    </location>
</feature>
<evidence type="ECO:0000256" key="2">
    <source>
        <dbReference type="ARBA" id="ARBA00022737"/>
    </source>
</evidence>
<reference evidence="5" key="1">
    <citation type="journal article" date="2017" name="Nature">
        <title>The sunflower genome provides insights into oil metabolism, flowering and Asterid evolution.</title>
        <authorList>
            <person name="Badouin H."/>
            <person name="Gouzy J."/>
            <person name="Grassa C.J."/>
            <person name="Murat F."/>
            <person name="Staton S.E."/>
            <person name="Cottret L."/>
            <person name="Lelandais-Briere C."/>
            <person name="Owens G.L."/>
            <person name="Carrere S."/>
            <person name="Mayjonade B."/>
            <person name="Legrand L."/>
            <person name="Gill N."/>
            <person name="Kane N.C."/>
            <person name="Bowers J.E."/>
            <person name="Hubner S."/>
            <person name="Bellec A."/>
            <person name="Berard A."/>
            <person name="Berges H."/>
            <person name="Blanchet N."/>
            <person name="Boniface M.C."/>
            <person name="Brunel D."/>
            <person name="Catrice O."/>
            <person name="Chaidir N."/>
            <person name="Claudel C."/>
            <person name="Donnadieu C."/>
            <person name="Faraut T."/>
            <person name="Fievet G."/>
            <person name="Helmstetter N."/>
            <person name="King M."/>
            <person name="Knapp S.J."/>
            <person name="Lai Z."/>
            <person name="Le Paslier M.C."/>
            <person name="Lippi Y."/>
            <person name="Lorenzon L."/>
            <person name="Mandel J.R."/>
            <person name="Marage G."/>
            <person name="Marchand G."/>
            <person name="Marquand E."/>
            <person name="Bret-Mestries E."/>
            <person name="Morien E."/>
            <person name="Nambeesan S."/>
            <person name="Nguyen T."/>
            <person name="Pegot-Espagnet P."/>
            <person name="Pouilly N."/>
            <person name="Raftis F."/>
            <person name="Sallet E."/>
            <person name="Schiex T."/>
            <person name="Thomas J."/>
            <person name="Vandecasteele C."/>
            <person name="Vares D."/>
            <person name="Vear F."/>
            <person name="Vautrin S."/>
            <person name="Crespi M."/>
            <person name="Mangin B."/>
            <person name="Burke J.M."/>
            <person name="Salse J."/>
            <person name="Munos S."/>
            <person name="Vincourt P."/>
            <person name="Rieseberg L.H."/>
            <person name="Langlade N.B."/>
        </authorList>
    </citation>
    <scope>NUCLEOTIDE SEQUENCE</scope>
    <source>
        <tissue evidence="5">Leaves</tissue>
    </source>
</reference>
<dbReference type="Pfam" id="PF01657">
    <property type="entry name" value="Stress-antifung"/>
    <property type="match status" value="2"/>
</dbReference>
<protein>
    <submittedName>
        <fullName evidence="5">Gnk2-like domain-containing protein</fullName>
    </submittedName>
</protein>
<evidence type="ECO:0000256" key="1">
    <source>
        <dbReference type="ARBA" id="ARBA00022729"/>
    </source>
</evidence>
<accession>A0A9K3NLZ0</accession>